<feature type="domain" description="4Fe-4S ferredoxin-type" evidence="27">
    <location>
        <begin position="805"/>
        <end position="834"/>
    </location>
</feature>
<keyword evidence="18" id="KW-0325">Glycoprotein</keyword>
<evidence type="ECO:0000259" key="25">
    <source>
        <dbReference type="PROSITE" id="PS50011"/>
    </source>
</evidence>
<feature type="transmembrane region" description="Helical" evidence="24">
    <location>
        <begin position="1447"/>
        <end position="1470"/>
    </location>
</feature>
<comment type="cofactor">
    <cofactor evidence="1">
        <name>Mn(2+)</name>
        <dbReference type="ChEBI" id="CHEBI:29035"/>
    </cofactor>
</comment>
<dbReference type="InterPro" id="IPR036941">
    <property type="entry name" value="Rcpt_L-dom_sf"/>
</dbReference>
<dbReference type="InterPro" id="IPR006212">
    <property type="entry name" value="Furin_repeat"/>
</dbReference>
<evidence type="ECO:0000256" key="11">
    <source>
        <dbReference type="ARBA" id="ARBA00022777"/>
    </source>
</evidence>
<keyword evidence="6 22" id="KW-0812">Transmembrane</keyword>
<name>A0A1I8PUE2_STOCA</name>
<evidence type="ECO:0000256" key="6">
    <source>
        <dbReference type="ARBA" id="ARBA00022692"/>
    </source>
</evidence>
<dbReference type="InterPro" id="IPR006211">
    <property type="entry name" value="Furin-like_Cys-rich_dom"/>
</dbReference>
<feature type="region of interest" description="Disordered" evidence="23">
    <location>
        <begin position="2227"/>
        <end position="2276"/>
    </location>
</feature>
<evidence type="ECO:0000256" key="21">
    <source>
        <dbReference type="PROSITE-ProRule" id="PRU10141"/>
    </source>
</evidence>
<comment type="catalytic activity">
    <reaction evidence="20 22">
        <text>L-tyrosyl-[protein] + ATP = O-phospho-L-tyrosyl-[protein] + ADP + H(+)</text>
        <dbReference type="Rhea" id="RHEA:10596"/>
        <dbReference type="Rhea" id="RHEA-COMP:10136"/>
        <dbReference type="Rhea" id="RHEA-COMP:20101"/>
        <dbReference type="ChEBI" id="CHEBI:15378"/>
        <dbReference type="ChEBI" id="CHEBI:30616"/>
        <dbReference type="ChEBI" id="CHEBI:46858"/>
        <dbReference type="ChEBI" id="CHEBI:61978"/>
        <dbReference type="ChEBI" id="CHEBI:456216"/>
        <dbReference type="EC" id="2.7.10.1"/>
    </reaction>
</comment>
<evidence type="ECO:0000256" key="14">
    <source>
        <dbReference type="ARBA" id="ARBA00023136"/>
    </source>
</evidence>
<feature type="region of interest" description="Disordered" evidence="23">
    <location>
        <begin position="80"/>
        <end position="104"/>
    </location>
</feature>
<dbReference type="OrthoDB" id="5809444at2759"/>
<keyword evidence="8" id="KW-0732">Signal</keyword>
<reference evidence="28" key="2">
    <citation type="submission" date="2020-05" db="UniProtKB">
        <authorList>
            <consortium name="EnsemblMetazoa"/>
        </authorList>
    </citation>
    <scope>IDENTIFICATION</scope>
    <source>
        <strain evidence="28">USDA</strain>
    </source>
</reference>
<evidence type="ECO:0000256" key="2">
    <source>
        <dbReference type="ARBA" id="ARBA00004479"/>
    </source>
</evidence>
<dbReference type="GO" id="GO:0005524">
    <property type="term" value="F:ATP binding"/>
    <property type="evidence" value="ECO:0007669"/>
    <property type="project" value="UniProtKB-UniRule"/>
</dbReference>
<feature type="region of interest" description="Disordered" evidence="23">
    <location>
        <begin position="2359"/>
        <end position="2490"/>
    </location>
</feature>
<evidence type="ECO:0000256" key="20">
    <source>
        <dbReference type="ARBA" id="ARBA00051243"/>
    </source>
</evidence>
<evidence type="ECO:0000256" key="18">
    <source>
        <dbReference type="ARBA" id="ARBA00023180"/>
    </source>
</evidence>
<dbReference type="InterPro" id="IPR011009">
    <property type="entry name" value="Kinase-like_dom_sf"/>
</dbReference>
<keyword evidence="5" id="KW-0165">Cleavage on pair of basic residues</keyword>
<evidence type="ECO:0000256" key="13">
    <source>
        <dbReference type="ARBA" id="ARBA00022989"/>
    </source>
</evidence>
<dbReference type="PANTHER" id="PTHR24416:SF525">
    <property type="entry name" value="INSULIN-LIKE RECEPTOR"/>
    <property type="match status" value="1"/>
</dbReference>
<evidence type="ECO:0000259" key="27">
    <source>
        <dbReference type="PROSITE" id="PS51379"/>
    </source>
</evidence>
<dbReference type="InterPro" id="IPR036116">
    <property type="entry name" value="FN3_sf"/>
</dbReference>
<keyword evidence="16" id="KW-1015">Disulfide bond</keyword>
<dbReference type="Gene3D" id="1.10.510.10">
    <property type="entry name" value="Transferase(Phosphotransferase) domain 1"/>
    <property type="match status" value="1"/>
</dbReference>
<dbReference type="InterPro" id="IPR003961">
    <property type="entry name" value="FN3_dom"/>
</dbReference>
<dbReference type="InterPro" id="IPR000719">
    <property type="entry name" value="Prot_kinase_dom"/>
</dbReference>
<dbReference type="FunFam" id="3.30.200.20:FF:000026">
    <property type="entry name" value="Tyrosine-protein kinase receptor"/>
    <property type="match status" value="1"/>
</dbReference>
<dbReference type="STRING" id="35570.A0A1I8PUE2"/>
<dbReference type="InterPro" id="IPR013783">
    <property type="entry name" value="Ig-like_fold"/>
</dbReference>
<feature type="region of interest" description="Disordered" evidence="23">
    <location>
        <begin position="1156"/>
        <end position="1178"/>
    </location>
</feature>
<keyword evidence="13 24" id="KW-1133">Transmembrane helix</keyword>
<dbReference type="GO" id="GO:0043410">
    <property type="term" value="P:positive regulation of MAPK cascade"/>
    <property type="evidence" value="ECO:0007669"/>
    <property type="project" value="TreeGrafter"/>
</dbReference>
<dbReference type="Gene3D" id="2.60.40.10">
    <property type="entry name" value="Immunoglobulins"/>
    <property type="match status" value="3"/>
</dbReference>
<dbReference type="Pfam" id="PF01030">
    <property type="entry name" value="Recep_L_domain"/>
    <property type="match status" value="2"/>
</dbReference>
<dbReference type="GO" id="GO:0030154">
    <property type="term" value="P:cell differentiation"/>
    <property type="evidence" value="ECO:0007669"/>
    <property type="project" value="UniProtKB-ARBA"/>
</dbReference>
<dbReference type="InterPro" id="IPR017896">
    <property type="entry name" value="4Fe4S_Fe-S-bd"/>
</dbReference>
<dbReference type="Gene3D" id="2.10.220.10">
    <property type="entry name" value="Hormone Receptor, Insulin-like Growth Factor Receptor 1, Chain A, domain 2"/>
    <property type="match status" value="1"/>
</dbReference>
<dbReference type="Gene3D" id="3.80.20.20">
    <property type="entry name" value="Receptor L-domain"/>
    <property type="match status" value="2"/>
</dbReference>
<evidence type="ECO:0000256" key="1">
    <source>
        <dbReference type="ARBA" id="ARBA00001936"/>
    </source>
</evidence>
<dbReference type="PRINTS" id="PR00109">
    <property type="entry name" value="TYRKINASE"/>
</dbReference>
<dbReference type="InterPro" id="IPR001245">
    <property type="entry name" value="Ser-Thr/Tyr_kinase_cat_dom"/>
</dbReference>
<evidence type="ECO:0000256" key="19">
    <source>
        <dbReference type="ARBA" id="ARBA00023211"/>
    </source>
</evidence>
<dbReference type="GO" id="GO:0005009">
    <property type="term" value="F:insulin receptor activity"/>
    <property type="evidence" value="ECO:0007669"/>
    <property type="project" value="TreeGrafter"/>
</dbReference>
<keyword evidence="3 22" id="KW-0597">Phosphoprotein</keyword>
<organism evidence="28 29">
    <name type="scientific">Stomoxys calcitrans</name>
    <name type="common">Stable fly</name>
    <name type="synonym">Conops calcitrans</name>
    <dbReference type="NCBI Taxonomy" id="35570"/>
    <lineage>
        <taxon>Eukaryota</taxon>
        <taxon>Metazoa</taxon>
        <taxon>Ecdysozoa</taxon>
        <taxon>Arthropoda</taxon>
        <taxon>Hexapoda</taxon>
        <taxon>Insecta</taxon>
        <taxon>Pterygota</taxon>
        <taxon>Neoptera</taxon>
        <taxon>Endopterygota</taxon>
        <taxon>Diptera</taxon>
        <taxon>Brachycera</taxon>
        <taxon>Muscomorpha</taxon>
        <taxon>Muscoidea</taxon>
        <taxon>Muscidae</taxon>
        <taxon>Stomoxys</taxon>
    </lineage>
</organism>
<feature type="region of interest" description="Disordered" evidence="23">
    <location>
        <begin position="1954"/>
        <end position="1992"/>
    </location>
</feature>
<dbReference type="CDD" id="cd05032">
    <property type="entry name" value="PTKc_InsR_like"/>
    <property type="match status" value="1"/>
</dbReference>
<evidence type="ECO:0000256" key="16">
    <source>
        <dbReference type="ARBA" id="ARBA00023157"/>
    </source>
</evidence>
<evidence type="ECO:0000256" key="15">
    <source>
        <dbReference type="ARBA" id="ARBA00023137"/>
    </source>
</evidence>
<keyword evidence="9" id="KW-0677">Repeat</keyword>
<feature type="compositionally biased region" description="Polar residues" evidence="23">
    <location>
        <begin position="2391"/>
        <end position="2401"/>
    </location>
</feature>
<reference evidence="29" key="1">
    <citation type="submission" date="2015-05" db="EMBL/GenBank/DDBJ databases">
        <authorList>
            <person name="Wilson R.K."/>
            <person name="Warren W.C."/>
            <person name="Olafson P."/>
        </authorList>
    </citation>
    <scope>NUCLEOTIDE SEQUENCE [LARGE SCALE GENOMIC DNA]</scope>
    <source>
        <strain evidence="29">USDA</strain>
    </source>
</reference>
<gene>
    <name evidence="28" type="primary">106084784</name>
</gene>
<dbReference type="PROSITE" id="PS50011">
    <property type="entry name" value="PROTEIN_KINASE_DOM"/>
    <property type="match status" value="1"/>
</dbReference>
<keyword evidence="15" id="KW-0829">Tyrosine-protein kinase</keyword>
<feature type="domain" description="Fibronectin type-III" evidence="26">
    <location>
        <begin position="1337"/>
        <end position="1441"/>
    </location>
</feature>
<dbReference type="Proteomes" id="UP000095300">
    <property type="component" value="Unassembled WGS sequence"/>
</dbReference>
<feature type="domain" description="Protein kinase" evidence="25">
    <location>
        <begin position="1508"/>
        <end position="1785"/>
    </location>
</feature>
<evidence type="ECO:0000256" key="3">
    <source>
        <dbReference type="ARBA" id="ARBA00022553"/>
    </source>
</evidence>
<dbReference type="InterPro" id="IPR009030">
    <property type="entry name" value="Growth_fac_rcpt_cys_sf"/>
</dbReference>
<evidence type="ECO:0000256" key="17">
    <source>
        <dbReference type="ARBA" id="ARBA00023170"/>
    </source>
</evidence>
<dbReference type="CDD" id="cd00064">
    <property type="entry name" value="FU"/>
    <property type="match status" value="1"/>
</dbReference>
<dbReference type="InterPro" id="IPR017441">
    <property type="entry name" value="Protein_kinase_ATP_BS"/>
</dbReference>
<feature type="region of interest" description="Disordered" evidence="23">
    <location>
        <begin position="2078"/>
        <end position="2179"/>
    </location>
</feature>
<feature type="compositionally biased region" description="Low complexity" evidence="23">
    <location>
        <begin position="2038"/>
        <end position="2052"/>
    </location>
</feature>
<feature type="binding site" evidence="21">
    <location>
        <position position="1539"/>
    </location>
    <ligand>
        <name>ATP</name>
        <dbReference type="ChEBI" id="CHEBI:30616"/>
    </ligand>
</feature>
<evidence type="ECO:0000256" key="8">
    <source>
        <dbReference type="ARBA" id="ARBA00022729"/>
    </source>
</evidence>
<dbReference type="SUPFAM" id="SSF49265">
    <property type="entry name" value="Fibronectin type III"/>
    <property type="match status" value="3"/>
</dbReference>
<keyword evidence="11" id="KW-0418">Kinase</keyword>
<dbReference type="EnsemblMetazoa" id="SCAU011208-RB">
    <property type="protein sequence ID" value="SCAU011208-PB"/>
    <property type="gene ID" value="SCAU011208"/>
</dbReference>
<evidence type="ECO:0000256" key="5">
    <source>
        <dbReference type="ARBA" id="ARBA00022685"/>
    </source>
</evidence>
<dbReference type="PROSITE" id="PS51379">
    <property type="entry name" value="4FE4S_FER_2"/>
    <property type="match status" value="1"/>
</dbReference>
<dbReference type="KEGG" id="scac:106084784"/>
<evidence type="ECO:0000259" key="26">
    <source>
        <dbReference type="PROSITE" id="PS50853"/>
    </source>
</evidence>
<proteinExistence type="inferred from homology"/>
<feature type="compositionally biased region" description="Low complexity" evidence="23">
    <location>
        <begin position="2366"/>
        <end position="2381"/>
    </location>
</feature>
<dbReference type="SUPFAM" id="SSF56112">
    <property type="entry name" value="Protein kinase-like (PK-like)"/>
    <property type="match status" value="1"/>
</dbReference>
<dbReference type="SMART" id="SM00261">
    <property type="entry name" value="FU"/>
    <property type="match status" value="1"/>
</dbReference>
<keyword evidence="7" id="KW-0479">Metal-binding</keyword>
<comment type="similarity">
    <text evidence="22">Belongs to the protein kinase superfamily. Tyr protein kinase family. Insulin receptor subfamily.</text>
</comment>
<keyword evidence="29" id="KW-1185">Reference proteome</keyword>
<dbReference type="SUPFAM" id="SSF57184">
    <property type="entry name" value="Growth factor receptor domain"/>
    <property type="match status" value="1"/>
</dbReference>
<feature type="compositionally biased region" description="Polar residues" evidence="23">
    <location>
        <begin position="2165"/>
        <end position="2177"/>
    </location>
</feature>
<dbReference type="GO" id="GO:0043560">
    <property type="term" value="F:insulin receptor substrate binding"/>
    <property type="evidence" value="ECO:0007669"/>
    <property type="project" value="TreeGrafter"/>
</dbReference>
<feature type="compositionally biased region" description="Pro residues" evidence="23">
    <location>
        <begin position="2262"/>
        <end position="2274"/>
    </location>
</feature>
<dbReference type="VEuPathDB" id="VectorBase:SCAU011208"/>
<evidence type="ECO:0000256" key="7">
    <source>
        <dbReference type="ARBA" id="ARBA00022723"/>
    </source>
</evidence>
<sequence length="2490" mass="277438">MTFITTDQYNRRDANYLTNNNNSNNNLMAKKRKMYLYKRNALQEVKDDAIALGNRARVSSMVIETATTSQQQLLQTSTPLLNTKTPPMTSTPTSSYYSNNTNNNCNNSDNTAVSCFRVSVNNKNSKVLQSPQQEQQLQQQSLSHHCHHCHTIGGQDDDELYHPKPLRISVKNSLPPTLNCNTSNRQHVPTAAAAVATTTITENHHRYHHHHHHRSCSCRCSTRLAGTIKTPETFGKHELWSPSRNSYYILSDVTNDANIGNNKGSNEAQTEYQQHYQQNSRMLYRSCLLTNYNNSTPSRNWCCFCRRFHNTTSASSVTEQTKMCAAADAATSDSRIQANAEPTPQFACSSSPTLCPLSSSMNQTANFYESPPPPFTCRQPQRRFRNFPQILQLFCMIFKILFTLMSTLLETNVNSSSSRSSSSSQGSIISHVHHTNNPRIEKQRKINCHQRRRRRIHLLSSVSDWNRIVMTLSLLCLFFLSSSEATTLTMETSLENSIKSFSRSTESSLSVEPPRTEVRLGRRETVCKSLDIRNSPSEMKQLANCTVIEGFLLINLINCGSFEDYTETFPLLTEVTDFIIVYQVYYLRSLGQIFPNLRIIRGRTNFEGYGLLVYLNSHLEELALPKLTMIGSGVRIDRNVMLCFVKTIDWTQIVRSNSSEIYVDNNRDPIECPSCPGDQWDVSSISPNDLNCKPHHGRRNCWNSKHCQTICPERCRHNCLNEHTCCNEKCLGGCSPNDVNECLVCSKYAMNDTCVDKCPEGLLYFMDRRCLPQEECLRLGSVFEDNSPNTLVSFNGNCTMKCPENHYKVNRTCLPCIGECIKRCPGGLIDGAARAKEFTGCHIIEGDLTIIIKRASQIRNELEKGLEKIRVIRDFLKIQGTFGLSDLRFLKNLKTIQGKRVFDGKYALYVLENTDLEKIWNENQTVQIENGTVYFHFNPKLCLDEIHALLPSLRNQTQFNNTEVAEDSNGSKGSCNTTELNVIISKVLATVARVNITNPITYPDERTFIGYQFLHMEDPYGNATKYGYRPCDDSWLISDPSKADYHFFTGLSPYTRYAFYVKTMTISTERHNAQSQIIHFTTKSAQPSKVNYLHAYANSSSQIVMKWQPPTSPNGKLIKYRIRATYEGRVNHVESRNYCKDPLKVASIKIDKSIPTATTSENAKPPPPDCKCPKQKGGSVFPDESVDANIHANIEFENALQNFIYVKKKKDSSNSSIDPLTKTDANRTRRAAEMGEPSDSFLLRHMRDVSGNKLNDSSLVGHNTTTGMDITGTYYINFNASVNASTYEFTFERLKHFSWYLLDIEACREPEENNTSPNCSDQVKMYMRTLKLNDVDKVKSLWARTETTNSSRTNIRLFWSKPDNPNGAVVSYTIFYVLKTRDEFEEKKCVTEVDYITFDYENNGYVLSDLQSGNYSIRIKTNSLAGEGMDSETIYVHIPPNTLAPSIIAGIAVGVVVLIGLIGAIIYLLFRKRILTSPSDLKMNPAMSPHYISLQYIPDDWEVARENVIQLSPLGQGSFGMVYEGILKSCEDDTPCAIKTVNENATDRERINFLNEACVMKQFDTYHVVHLLGVCSRGQPALVIMELMKNGDLKSYLRAHRPGERETMSNGGLPSQPPPLSRIYQMAIEIADGMAYLSAKKFVHRDLAARNCMVAADLTVKIGDFGMTRDIYENDYYRKGTKGLLPVRWMAPESLRDGVYSTSSDVFSYGVVLWEMATLASQPYQGLGNDQVLRYVIDGGVMERPENCPDKLYTLMQKCWQHRPTARPSFIEIIKFLYDSADPNFREVSFYNSEEGQHILAKEIADRNQRSGDVFEDPENDMEDVTTPLRSEEYGNYKLDTNSSIGQRGDSSMIMDDDVGHSPYSIGSPMVVSSTPDEQSRSSVPRILHPNSHLLNSAPSTSAGLRKLGSSTTSQQLMHPHTHPHHKDLYQPNFYRQQLRQHHAGEIDAYVQPDFEPVNEGNKRDSDEQGYEIYDPSPNYREHVPVGGDDDEDDFGIHSTAVQNLIVRPKKQPTIMPLSTSMPDDTIAQQAASSLHPSTASAASSNASSSKAGTGKYPSLRAVADSARSRVLNMRLFHKRTGSNASHKSTNSNPNSSTGVGGSISNLARTGRGKSMSGQNLGTIESGGSGSASGSYGANPRFFSTSSGTSTSDNPTYRRLDDSVGDNSIIGTESSSTHRIRPRLHSASAFMMGSSHPTYKMLDESVNTTGSTNTCGENPNYEIMQPGGAPPPSHAQPMLGPGGEETTSSYVMMNEPSQNKKMPPPPPPTAPAPAPTEISAMSISDEANYQLMSPLIPTNTNTVTMPTATPTTASTMPQPYAAAAATTVLAQPTTPATAQQSAGQANPATAASILLRARGGGSEQRANTLSSNSSTASTSSSHEGDDDDTHSTTNIKLQNISLRRRSSNDLATKKDRSRSQSSSSGKSATNTASSSIIPTQTPASQQQQQQQQTSKTTPSSAFSRKEQWFKEQQQTTTPQPPPNGFVGREA</sequence>
<dbReference type="SMART" id="SM00060">
    <property type="entry name" value="FN3"/>
    <property type="match status" value="3"/>
</dbReference>
<evidence type="ECO:0000256" key="12">
    <source>
        <dbReference type="ARBA" id="ARBA00022840"/>
    </source>
</evidence>
<keyword evidence="19" id="KW-0464">Manganese</keyword>
<evidence type="ECO:0000313" key="28">
    <source>
        <dbReference type="EnsemblMetazoa" id="SCAU011208-PC"/>
    </source>
</evidence>
<dbReference type="GO" id="GO:0030424">
    <property type="term" value="C:axon"/>
    <property type="evidence" value="ECO:0007669"/>
    <property type="project" value="TreeGrafter"/>
</dbReference>
<accession>A0A1I8PUE2</accession>
<keyword evidence="4" id="KW-0808">Transferase</keyword>
<keyword evidence="17 22" id="KW-0675">Receptor</keyword>
<dbReference type="GO" id="GO:0042593">
    <property type="term" value="P:glucose homeostasis"/>
    <property type="evidence" value="ECO:0007669"/>
    <property type="project" value="TreeGrafter"/>
</dbReference>
<evidence type="ECO:0000256" key="4">
    <source>
        <dbReference type="ARBA" id="ARBA00022679"/>
    </source>
</evidence>
<dbReference type="InterPro" id="IPR020635">
    <property type="entry name" value="Tyr_kinase_cat_dom"/>
</dbReference>
<protein>
    <recommendedName>
        <fullName evidence="22">Tyrosine-protein kinase receptor</fullName>
        <ecNumber evidence="22">2.7.10.1</ecNumber>
    </recommendedName>
</protein>
<keyword evidence="12 21" id="KW-0067">ATP-binding</keyword>
<dbReference type="GO" id="GO:0005899">
    <property type="term" value="C:insulin receptor complex"/>
    <property type="evidence" value="ECO:0007669"/>
    <property type="project" value="TreeGrafter"/>
</dbReference>
<keyword evidence="14 24" id="KW-0472">Membrane</keyword>
<dbReference type="FunFam" id="1.10.510.10:FF:000528">
    <property type="entry name" value="Tyrosine-protein kinase receptor"/>
    <property type="match status" value="1"/>
</dbReference>
<evidence type="ECO:0000256" key="22">
    <source>
        <dbReference type="RuleBase" id="RU000312"/>
    </source>
</evidence>
<keyword evidence="10 21" id="KW-0547">Nucleotide-binding</keyword>
<feature type="region of interest" description="Disordered" evidence="23">
    <location>
        <begin position="1212"/>
        <end position="1235"/>
    </location>
</feature>
<dbReference type="SUPFAM" id="SSF52058">
    <property type="entry name" value="L domain-like"/>
    <property type="match status" value="2"/>
</dbReference>
<dbReference type="PROSITE" id="PS00107">
    <property type="entry name" value="PROTEIN_KINASE_ATP"/>
    <property type="match status" value="1"/>
</dbReference>
<dbReference type="Pfam" id="PF00757">
    <property type="entry name" value="Furin-like"/>
    <property type="match status" value="1"/>
</dbReference>
<dbReference type="GO" id="GO:0009653">
    <property type="term" value="P:anatomical structure morphogenesis"/>
    <property type="evidence" value="ECO:0007669"/>
    <property type="project" value="UniProtKB-ARBA"/>
</dbReference>
<evidence type="ECO:0000256" key="10">
    <source>
        <dbReference type="ARBA" id="ARBA00022741"/>
    </source>
</evidence>
<dbReference type="InterPro" id="IPR050122">
    <property type="entry name" value="RTK"/>
</dbReference>
<feature type="compositionally biased region" description="Polar residues" evidence="23">
    <location>
        <begin position="1895"/>
        <end position="1917"/>
    </location>
</feature>
<dbReference type="InterPro" id="IPR000494">
    <property type="entry name" value="Rcpt_L-dom"/>
</dbReference>
<dbReference type="EnsemblMetazoa" id="SCAU011208-RC">
    <property type="protein sequence ID" value="SCAU011208-PC"/>
    <property type="gene ID" value="SCAU011208"/>
</dbReference>
<feature type="compositionally biased region" description="Polar residues" evidence="23">
    <location>
        <begin position="2082"/>
        <end position="2108"/>
    </location>
</feature>
<dbReference type="Pfam" id="PF07714">
    <property type="entry name" value="PK_Tyr_Ser-Thr"/>
    <property type="match status" value="1"/>
</dbReference>
<dbReference type="Gene3D" id="3.30.200.20">
    <property type="entry name" value="Phosphorylase Kinase, domain 1"/>
    <property type="match status" value="1"/>
</dbReference>
<feature type="compositionally biased region" description="Low complexity" evidence="23">
    <location>
        <begin position="2419"/>
        <end position="2460"/>
    </location>
</feature>
<feature type="region of interest" description="Disordered" evidence="23">
    <location>
        <begin position="415"/>
        <end position="443"/>
    </location>
</feature>
<evidence type="ECO:0000256" key="23">
    <source>
        <dbReference type="SAM" id="MobiDB-lite"/>
    </source>
</evidence>
<dbReference type="PROSITE" id="PS50853">
    <property type="entry name" value="FN3"/>
    <property type="match status" value="1"/>
</dbReference>
<dbReference type="CDD" id="cd00063">
    <property type="entry name" value="FN3"/>
    <property type="match status" value="2"/>
</dbReference>
<dbReference type="EC" id="2.7.10.1" evidence="22"/>
<dbReference type="PROSITE" id="PS00109">
    <property type="entry name" value="PROTEIN_KINASE_TYR"/>
    <property type="match status" value="1"/>
</dbReference>
<feature type="region of interest" description="Disordered" evidence="23">
    <location>
        <begin position="2030"/>
        <end position="2057"/>
    </location>
</feature>
<feature type="compositionally biased region" description="Low complexity" evidence="23">
    <location>
        <begin position="415"/>
        <end position="430"/>
    </location>
</feature>
<feature type="compositionally biased region" description="Low complexity" evidence="23">
    <location>
        <begin position="2132"/>
        <end position="2152"/>
    </location>
</feature>
<dbReference type="InterPro" id="IPR002011">
    <property type="entry name" value="Tyr_kinase_rcpt_2_CS"/>
</dbReference>
<feature type="compositionally biased region" description="Polar residues" evidence="23">
    <location>
        <begin position="2245"/>
        <end position="2260"/>
    </location>
</feature>
<dbReference type="GO" id="GO:0051897">
    <property type="term" value="P:positive regulation of phosphatidylinositol 3-kinase/protein kinase B signal transduction"/>
    <property type="evidence" value="ECO:0007669"/>
    <property type="project" value="TreeGrafter"/>
</dbReference>
<evidence type="ECO:0000256" key="9">
    <source>
        <dbReference type="ARBA" id="ARBA00022737"/>
    </source>
</evidence>
<dbReference type="GO" id="GO:0046872">
    <property type="term" value="F:metal ion binding"/>
    <property type="evidence" value="ECO:0007669"/>
    <property type="project" value="UniProtKB-KW"/>
</dbReference>
<feature type="compositionally biased region" description="Basic and acidic residues" evidence="23">
    <location>
        <begin position="1224"/>
        <end position="1233"/>
    </location>
</feature>
<evidence type="ECO:0000256" key="24">
    <source>
        <dbReference type="SAM" id="Phobius"/>
    </source>
</evidence>
<evidence type="ECO:0000313" key="29">
    <source>
        <dbReference type="Proteomes" id="UP000095300"/>
    </source>
</evidence>
<feature type="region of interest" description="Disordered" evidence="23">
    <location>
        <begin position="1895"/>
        <end position="1924"/>
    </location>
</feature>
<dbReference type="SMART" id="SM00219">
    <property type="entry name" value="TyrKc"/>
    <property type="match status" value="1"/>
</dbReference>
<dbReference type="PROSITE" id="PS00239">
    <property type="entry name" value="RECEPTOR_TYR_KIN_II"/>
    <property type="match status" value="1"/>
</dbReference>
<dbReference type="PANTHER" id="PTHR24416">
    <property type="entry name" value="TYROSINE-PROTEIN KINASE RECEPTOR"/>
    <property type="match status" value="1"/>
</dbReference>
<dbReference type="GO" id="GO:0007399">
    <property type="term" value="P:nervous system development"/>
    <property type="evidence" value="ECO:0007669"/>
    <property type="project" value="UniProtKB-ARBA"/>
</dbReference>
<dbReference type="EnsemblMetazoa" id="SCAU011208-RA">
    <property type="protein sequence ID" value="SCAU011208-PA"/>
    <property type="gene ID" value="SCAU011208"/>
</dbReference>
<comment type="subcellular location">
    <subcellularLocation>
        <location evidence="2">Membrane</location>
        <topology evidence="2">Single-pass type I membrane protein</topology>
    </subcellularLocation>
</comment>
<dbReference type="InterPro" id="IPR008266">
    <property type="entry name" value="Tyr_kinase_AS"/>
</dbReference>